<evidence type="ECO:0000256" key="3">
    <source>
        <dbReference type="SAM" id="MobiDB-lite"/>
    </source>
</evidence>
<protein>
    <recommendedName>
        <fullName evidence="4">G domain-containing protein</fullName>
    </recommendedName>
</protein>
<accession>A0AAD5DT79</accession>
<dbReference type="GO" id="GO:0005739">
    <property type="term" value="C:mitochondrion"/>
    <property type="evidence" value="ECO:0007669"/>
    <property type="project" value="TreeGrafter"/>
</dbReference>
<sequence>MLAQLVAARSPWAPVHVSSREFHSVCTRSAAAHAARRHGSGGTTAAAGGSGGGRPAKTTGRRRGKALLQDVRLKPGEQGDELLEQITRDLKNGIEATNMVQWYPGHIAKAERDLKDQLKAVDIVLEVRDGRIPMSTRHPHIPQWIGSKPRVLLINRKDMVPEADRAAWSRFFAERGHSVQWTHGNQGDGVSKVRWAPATASQFCWDTLGCETYAVVMVSWPHLTVWATAHQVPQVMEQAAAVGRKLNEKRLARGLRPRPVRAVVIGFPNVGKSALINRLLGRRMVDSAPKPGVTRQLRWVRIGGDIDMLDAPGIIPMSFKDQVAAQRLAMCNDIGEASYVDSLVAAAFLETARRLPSAPAIMQRLRERYKLDLADYQGEEYVHALGDRMFNEEPERAGQRILKDFRALALGRICLELPDQFAAARELIRRHFAMHSKLSHPFGFAVGSAQIACMLTCMYLWRSILFPTADILPICVLFDRERLTAALNVEGSLRLRWLGLRVPLLAQFVIELAPRRERGAAPGSLCITYWDEHYSLRSLAIMLPGPLAWLVDWWGRRAVGVASERLLRFLTRVGTAPWSQQRHEK</sequence>
<dbReference type="SUPFAM" id="SSF52540">
    <property type="entry name" value="P-loop containing nucleoside triphosphate hydrolases"/>
    <property type="match status" value="1"/>
</dbReference>
<dbReference type="Gene3D" id="3.40.50.300">
    <property type="entry name" value="P-loop containing nucleotide triphosphate hydrolases"/>
    <property type="match status" value="1"/>
</dbReference>
<feature type="domain" description="G" evidence="4">
    <location>
        <begin position="262"/>
        <end position="327"/>
    </location>
</feature>
<organism evidence="5 6">
    <name type="scientific">Chlorella ohadii</name>
    <dbReference type="NCBI Taxonomy" id="2649997"/>
    <lineage>
        <taxon>Eukaryota</taxon>
        <taxon>Viridiplantae</taxon>
        <taxon>Chlorophyta</taxon>
        <taxon>core chlorophytes</taxon>
        <taxon>Trebouxiophyceae</taxon>
        <taxon>Chlorellales</taxon>
        <taxon>Chlorellaceae</taxon>
        <taxon>Chlorella clade</taxon>
        <taxon>Chlorella</taxon>
    </lineage>
</organism>
<evidence type="ECO:0000256" key="1">
    <source>
        <dbReference type="ARBA" id="ARBA00022741"/>
    </source>
</evidence>
<dbReference type="PRINTS" id="PR00326">
    <property type="entry name" value="GTP1OBG"/>
</dbReference>
<proteinExistence type="predicted"/>
<dbReference type="InterPro" id="IPR023179">
    <property type="entry name" value="GTP-bd_ortho_bundle_sf"/>
</dbReference>
<dbReference type="CDD" id="cd01856">
    <property type="entry name" value="YlqF"/>
    <property type="match status" value="1"/>
</dbReference>
<dbReference type="GO" id="GO:0005525">
    <property type="term" value="F:GTP binding"/>
    <property type="evidence" value="ECO:0007669"/>
    <property type="project" value="UniProtKB-KW"/>
</dbReference>
<dbReference type="InterPro" id="IPR006073">
    <property type="entry name" value="GTP-bd"/>
</dbReference>
<gene>
    <name evidence="5" type="ORF">COHA_004501</name>
</gene>
<dbReference type="Gene3D" id="1.10.1580.10">
    <property type="match status" value="1"/>
</dbReference>
<dbReference type="Proteomes" id="UP001205105">
    <property type="component" value="Unassembled WGS sequence"/>
</dbReference>
<keyword evidence="6" id="KW-1185">Reference proteome</keyword>
<dbReference type="Pfam" id="PF01926">
    <property type="entry name" value="MMR_HSR1"/>
    <property type="match status" value="1"/>
</dbReference>
<dbReference type="InterPro" id="IPR027417">
    <property type="entry name" value="P-loop_NTPase"/>
</dbReference>
<dbReference type="AlphaFoldDB" id="A0AAD5DT79"/>
<dbReference type="GO" id="GO:0032543">
    <property type="term" value="P:mitochondrial translation"/>
    <property type="evidence" value="ECO:0007669"/>
    <property type="project" value="TreeGrafter"/>
</dbReference>
<evidence type="ECO:0000313" key="6">
    <source>
        <dbReference type="Proteomes" id="UP001205105"/>
    </source>
</evidence>
<evidence type="ECO:0000256" key="2">
    <source>
        <dbReference type="ARBA" id="ARBA00023134"/>
    </source>
</evidence>
<dbReference type="PANTHER" id="PTHR45782:SF5">
    <property type="entry name" value="DAR GTPASE 3, CHLOROPLASTIC"/>
    <property type="match status" value="1"/>
</dbReference>
<comment type="caution">
    <text evidence="5">The sequence shown here is derived from an EMBL/GenBank/DDBJ whole genome shotgun (WGS) entry which is preliminary data.</text>
</comment>
<name>A0AAD5DT79_9CHLO</name>
<keyword evidence="2" id="KW-0342">GTP-binding</keyword>
<evidence type="ECO:0000313" key="5">
    <source>
        <dbReference type="EMBL" id="KAI7841974.1"/>
    </source>
</evidence>
<feature type="region of interest" description="Disordered" evidence="3">
    <location>
        <begin position="33"/>
        <end position="67"/>
    </location>
</feature>
<dbReference type="GO" id="GO:0003924">
    <property type="term" value="F:GTPase activity"/>
    <property type="evidence" value="ECO:0007669"/>
    <property type="project" value="TreeGrafter"/>
</dbReference>
<reference evidence="5" key="1">
    <citation type="submission" date="2020-11" db="EMBL/GenBank/DDBJ databases">
        <title>Chlorella ohadii genome sequencing and assembly.</title>
        <authorList>
            <person name="Murik O."/>
            <person name="Treves H."/>
            <person name="Kedem I."/>
            <person name="Shotland Y."/>
            <person name="Kaplan A."/>
        </authorList>
    </citation>
    <scope>NUCLEOTIDE SEQUENCE</scope>
    <source>
        <strain evidence="5">1</strain>
    </source>
</reference>
<dbReference type="PANTHER" id="PTHR45782">
    <property type="entry name" value="MITOCHONDRIAL RIBOSOME-ASSOCIATED GTPASE 1"/>
    <property type="match status" value="1"/>
</dbReference>
<dbReference type="EMBL" id="JADXDR010000058">
    <property type="protein sequence ID" value="KAI7841974.1"/>
    <property type="molecule type" value="Genomic_DNA"/>
</dbReference>
<keyword evidence="1" id="KW-0547">Nucleotide-binding</keyword>
<evidence type="ECO:0000259" key="4">
    <source>
        <dbReference type="Pfam" id="PF01926"/>
    </source>
</evidence>